<protein>
    <submittedName>
        <fullName evidence="1">Uncharacterized protein</fullName>
    </submittedName>
</protein>
<dbReference type="Gene3D" id="2.60.120.260">
    <property type="entry name" value="Galactose-binding domain-like"/>
    <property type="match status" value="1"/>
</dbReference>
<dbReference type="EMBL" id="JBHUHR010000022">
    <property type="protein sequence ID" value="MFD2034750.1"/>
    <property type="molecule type" value="Genomic_DNA"/>
</dbReference>
<keyword evidence="2" id="KW-1185">Reference proteome</keyword>
<sequence length="77" mass="8893">MVRVLDNQGQVTSTLLIGFYSKVRSNGIRYLRPVLPKGDYTVELEVTGEQSVWYDKSKNRFGSDDYFVTVRDILVMK</sequence>
<name>A0ABW4VL68_9BACT</name>
<accession>A0ABW4VL68</accession>
<dbReference type="Proteomes" id="UP001597361">
    <property type="component" value="Unassembled WGS sequence"/>
</dbReference>
<gene>
    <name evidence="1" type="ORF">ACFSKL_08120</name>
</gene>
<organism evidence="1 2">
    <name type="scientific">Belliella marina</name>
    <dbReference type="NCBI Taxonomy" id="1644146"/>
    <lineage>
        <taxon>Bacteria</taxon>
        <taxon>Pseudomonadati</taxon>
        <taxon>Bacteroidota</taxon>
        <taxon>Cytophagia</taxon>
        <taxon>Cytophagales</taxon>
        <taxon>Cyclobacteriaceae</taxon>
        <taxon>Belliella</taxon>
    </lineage>
</organism>
<reference evidence="2" key="1">
    <citation type="journal article" date="2019" name="Int. J. Syst. Evol. Microbiol.">
        <title>The Global Catalogue of Microorganisms (GCM) 10K type strain sequencing project: providing services to taxonomists for standard genome sequencing and annotation.</title>
        <authorList>
            <consortium name="The Broad Institute Genomics Platform"/>
            <consortium name="The Broad Institute Genome Sequencing Center for Infectious Disease"/>
            <person name="Wu L."/>
            <person name="Ma J."/>
        </authorList>
    </citation>
    <scope>NUCLEOTIDE SEQUENCE [LARGE SCALE GENOMIC DNA]</scope>
    <source>
        <strain evidence="2">CGMCC 1.15180</strain>
    </source>
</reference>
<dbReference type="RefSeq" id="WP_376885185.1">
    <property type="nucleotide sequence ID" value="NZ_JBHUHR010000022.1"/>
</dbReference>
<comment type="caution">
    <text evidence="1">The sequence shown here is derived from an EMBL/GenBank/DDBJ whole genome shotgun (WGS) entry which is preliminary data.</text>
</comment>
<evidence type="ECO:0000313" key="2">
    <source>
        <dbReference type="Proteomes" id="UP001597361"/>
    </source>
</evidence>
<proteinExistence type="predicted"/>
<evidence type="ECO:0000313" key="1">
    <source>
        <dbReference type="EMBL" id="MFD2034750.1"/>
    </source>
</evidence>